<dbReference type="EMBL" id="CAJNDS010000376">
    <property type="protein sequence ID" value="CAE7198987.1"/>
    <property type="molecule type" value="Genomic_DNA"/>
</dbReference>
<dbReference type="OrthoDB" id="10376469at2759"/>
<accession>A0A812J843</accession>
<feature type="region of interest" description="Disordered" evidence="1">
    <location>
        <begin position="1"/>
        <end position="25"/>
    </location>
</feature>
<gene>
    <name evidence="2" type="ORF">SNAT2548_LOCUS5795</name>
</gene>
<sequence length="263" mass="28702">MQQGVRDVPVVTPAQPKSLASRKQVHGLDDESFRLCRRHKPLLGEVALNTTTVQSTKGRSSNFEQCDARKEFRLFQPLRSAPFFKTSCCSMLDEHCSGCADHDFASARCSTCTGGFSSARKTKKEASCQACMDYPSWVDKDGNNCFAVKSTCSDELYQGVSSNMACCECGGGHREATAFTYYIGPMAIGDTEVMGYPVPRTANHYTLNEECDLSKYGLTIEPRTGKLKLVDDANCGAVGCFETPVEATLTLPLASSFIKAYIP</sequence>
<reference evidence="2" key="1">
    <citation type="submission" date="2021-02" db="EMBL/GenBank/DDBJ databases">
        <authorList>
            <person name="Dougan E. K."/>
            <person name="Rhodes N."/>
            <person name="Thang M."/>
            <person name="Chan C."/>
        </authorList>
    </citation>
    <scope>NUCLEOTIDE SEQUENCE</scope>
</reference>
<organism evidence="2 3">
    <name type="scientific">Symbiodinium natans</name>
    <dbReference type="NCBI Taxonomy" id="878477"/>
    <lineage>
        <taxon>Eukaryota</taxon>
        <taxon>Sar</taxon>
        <taxon>Alveolata</taxon>
        <taxon>Dinophyceae</taxon>
        <taxon>Suessiales</taxon>
        <taxon>Symbiodiniaceae</taxon>
        <taxon>Symbiodinium</taxon>
    </lineage>
</organism>
<evidence type="ECO:0000256" key="1">
    <source>
        <dbReference type="SAM" id="MobiDB-lite"/>
    </source>
</evidence>
<protein>
    <submittedName>
        <fullName evidence="2">Uncharacterized protein</fullName>
    </submittedName>
</protein>
<dbReference type="Proteomes" id="UP000604046">
    <property type="component" value="Unassembled WGS sequence"/>
</dbReference>
<proteinExistence type="predicted"/>
<evidence type="ECO:0000313" key="3">
    <source>
        <dbReference type="Proteomes" id="UP000604046"/>
    </source>
</evidence>
<evidence type="ECO:0000313" key="2">
    <source>
        <dbReference type="EMBL" id="CAE7198987.1"/>
    </source>
</evidence>
<dbReference type="AlphaFoldDB" id="A0A812J843"/>
<keyword evidence="3" id="KW-1185">Reference proteome</keyword>
<comment type="caution">
    <text evidence="2">The sequence shown here is derived from an EMBL/GenBank/DDBJ whole genome shotgun (WGS) entry which is preliminary data.</text>
</comment>
<name>A0A812J843_9DINO</name>